<keyword evidence="2 3" id="KW-0862">Zinc</keyword>
<dbReference type="Proteomes" id="UP000026714">
    <property type="component" value="Unassembled WGS sequence"/>
</dbReference>
<comment type="subunit">
    <text evidence="3">Interacts with GyrB.</text>
</comment>
<reference evidence="4 5" key="1">
    <citation type="journal article" date="2014" name="FEMS Microbiol. Ecol.">
        <title>Sphaerotilus natans encrusted with nanoball-shaped Fe(III) oxide minerals formed by nitrate-reducing mixotrophic Fe(II) oxidation.</title>
        <authorList>
            <person name="Park S."/>
            <person name="Kim D.H."/>
            <person name="Lee J.H."/>
            <person name="Hur H.G."/>
        </authorList>
    </citation>
    <scope>NUCLEOTIDE SEQUENCE [LARGE SCALE GENOMIC DNA]</scope>
    <source>
        <strain evidence="4 5">DSM 6575</strain>
    </source>
</reference>
<dbReference type="Pfam" id="PF03884">
    <property type="entry name" value="YacG"/>
    <property type="match status" value="1"/>
</dbReference>
<proteinExistence type="inferred from homology"/>
<protein>
    <recommendedName>
        <fullName evidence="3">DNA gyrase inhibitor YacG</fullName>
    </recommendedName>
</protein>
<dbReference type="HAMAP" id="MF_00649">
    <property type="entry name" value="DNA_gyrase_inhibitor_YacG"/>
    <property type="match status" value="1"/>
</dbReference>
<dbReference type="AlphaFoldDB" id="A0A059KNV2"/>
<dbReference type="InterPro" id="IPR013088">
    <property type="entry name" value="Znf_NHR/GATA"/>
</dbReference>
<dbReference type="PANTHER" id="PTHR36150">
    <property type="entry name" value="DNA GYRASE INHIBITOR YACG"/>
    <property type="match status" value="1"/>
</dbReference>
<name>A0A059KNV2_9BURK</name>
<evidence type="ECO:0000256" key="1">
    <source>
        <dbReference type="ARBA" id="ARBA00022723"/>
    </source>
</evidence>
<accession>A0A059KNV2</accession>
<feature type="binding site" evidence="3">
    <location>
        <position position="44"/>
    </location>
    <ligand>
        <name>Zn(2+)</name>
        <dbReference type="ChEBI" id="CHEBI:29105"/>
    </ligand>
</feature>
<evidence type="ECO:0000313" key="4">
    <source>
        <dbReference type="EMBL" id="KDB52808.1"/>
    </source>
</evidence>
<comment type="similarity">
    <text evidence="3">Belongs to the DNA gyrase inhibitor YacG family.</text>
</comment>
<dbReference type="eggNOG" id="COG3024">
    <property type="taxonomic scope" value="Bacteria"/>
</dbReference>
<evidence type="ECO:0000313" key="5">
    <source>
        <dbReference type="Proteomes" id="UP000026714"/>
    </source>
</evidence>
<evidence type="ECO:0000256" key="3">
    <source>
        <dbReference type="HAMAP-Rule" id="MF_00649"/>
    </source>
</evidence>
<dbReference type="InterPro" id="IPR005584">
    <property type="entry name" value="DNA_gyrase_inhibitor_YacG"/>
</dbReference>
<dbReference type="RefSeq" id="WP_037480214.1">
    <property type="nucleotide sequence ID" value="NZ_AZRA01000039.1"/>
</dbReference>
<dbReference type="SUPFAM" id="SSF57716">
    <property type="entry name" value="Glucocorticoid receptor-like (DNA-binding domain)"/>
    <property type="match status" value="1"/>
</dbReference>
<dbReference type="Gene3D" id="3.30.50.10">
    <property type="entry name" value="Erythroid Transcription Factor GATA-1, subunit A"/>
    <property type="match status" value="1"/>
</dbReference>
<keyword evidence="1 3" id="KW-0479">Metal-binding</keyword>
<evidence type="ECO:0000256" key="2">
    <source>
        <dbReference type="ARBA" id="ARBA00022833"/>
    </source>
</evidence>
<comment type="caution">
    <text evidence="4">The sequence shown here is derived from an EMBL/GenBank/DDBJ whole genome shotgun (WGS) entry which is preliminary data.</text>
</comment>
<sequence>MTTTSSSDLAAPASPRQVPCPACGTLAPFAKDLNPYRPFCSLRCREHDLGAWASGGYRVGAVEPPDDFDAGA</sequence>
<dbReference type="GO" id="GO:0008657">
    <property type="term" value="F:DNA topoisomerase type II (double strand cut, ATP-hydrolyzing) inhibitor activity"/>
    <property type="evidence" value="ECO:0007669"/>
    <property type="project" value="UniProtKB-UniRule"/>
</dbReference>
<feature type="binding site" evidence="3">
    <location>
        <position position="40"/>
    </location>
    <ligand>
        <name>Zn(2+)</name>
        <dbReference type="ChEBI" id="CHEBI:29105"/>
    </ligand>
</feature>
<dbReference type="EMBL" id="AZRA01000039">
    <property type="protein sequence ID" value="KDB52808.1"/>
    <property type="molecule type" value="Genomic_DNA"/>
</dbReference>
<feature type="binding site" evidence="3">
    <location>
        <position position="23"/>
    </location>
    <ligand>
        <name>Zn(2+)</name>
        <dbReference type="ChEBI" id="CHEBI:29105"/>
    </ligand>
</feature>
<dbReference type="GO" id="GO:0006355">
    <property type="term" value="P:regulation of DNA-templated transcription"/>
    <property type="evidence" value="ECO:0007669"/>
    <property type="project" value="InterPro"/>
</dbReference>
<feature type="binding site" evidence="3">
    <location>
        <position position="20"/>
    </location>
    <ligand>
        <name>Zn(2+)</name>
        <dbReference type="ChEBI" id="CHEBI:29105"/>
    </ligand>
</feature>
<keyword evidence="5" id="KW-1185">Reference proteome</keyword>
<comment type="cofactor">
    <cofactor evidence="3">
        <name>Zn(2+)</name>
        <dbReference type="ChEBI" id="CHEBI:29105"/>
    </cofactor>
    <text evidence="3">Binds 1 zinc ion.</text>
</comment>
<dbReference type="STRING" id="34103.SAMN05421778_11377"/>
<gene>
    <name evidence="3" type="primary">yacG</name>
    <name evidence="4" type="ORF">X805_15420</name>
</gene>
<organism evidence="4 5">
    <name type="scientific">Sphaerotilus natans subsp. natans DSM 6575</name>
    <dbReference type="NCBI Taxonomy" id="1286631"/>
    <lineage>
        <taxon>Bacteria</taxon>
        <taxon>Pseudomonadati</taxon>
        <taxon>Pseudomonadota</taxon>
        <taxon>Betaproteobacteria</taxon>
        <taxon>Burkholderiales</taxon>
        <taxon>Sphaerotilaceae</taxon>
        <taxon>Sphaerotilus</taxon>
    </lineage>
</organism>
<comment type="function">
    <text evidence="3">Inhibits all the catalytic activities of DNA gyrase by preventing its interaction with DNA. Acts by binding directly to the C-terminal domain of GyrB, which probably disrupts DNA binding by the gyrase.</text>
</comment>
<dbReference type="PANTHER" id="PTHR36150:SF1">
    <property type="entry name" value="DNA GYRASE INHIBITOR YACG"/>
    <property type="match status" value="1"/>
</dbReference>
<dbReference type="GO" id="GO:0008270">
    <property type="term" value="F:zinc ion binding"/>
    <property type="evidence" value="ECO:0007669"/>
    <property type="project" value="UniProtKB-UniRule"/>
</dbReference>